<dbReference type="InterPro" id="IPR013762">
    <property type="entry name" value="Integrase-like_cat_sf"/>
</dbReference>
<dbReference type="GO" id="GO:0003677">
    <property type="term" value="F:DNA binding"/>
    <property type="evidence" value="ECO:0007669"/>
    <property type="project" value="InterPro"/>
</dbReference>
<dbReference type="GeneID" id="11139968"/>
<dbReference type="Pfam" id="PF16795">
    <property type="entry name" value="Phage_integr_3"/>
    <property type="match status" value="1"/>
</dbReference>
<dbReference type="KEGG" id="pfm:Pyrfu_0324"/>
<name>G0EFM5_PYRF1</name>
<dbReference type="Proteomes" id="UP000001037">
    <property type="component" value="Chromosome"/>
</dbReference>
<dbReference type="InParanoid" id="G0EFM5"/>
<accession>G0EFM5</accession>
<gene>
    <name evidence="2" type="ordered locus">Pyrfu_0324</name>
</gene>
<evidence type="ECO:0000313" key="2">
    <source>
        <dbReference type="EMBL" id="AEM38196.1"/>
    </source>
</evidence>
<evidence type="ECO:0000313" key="3">
    <source>
        <dbReference type="Proteomes" id="UP000001037"/>
    </source>
</evidence>
<dbReference type="GO" id="GO:0006310">
    <property type="term" value="P:DNA recombination"/>
    <property type="evidence" value="ECO:0007669"/>
    <property type="project" value="InterPro"/>
</dbReference>
<dbReference type="AlphaFoldDB" id="G0EFM5"/>
<dbReference type="Gene3D" id="1.10.443.10">
    <property type="entry name" value="Intergrase catalytic core"/>
    <property type="match status" value="1"/>
</dbReference>
<reference evidence="2 3" key="1">
    <citation type="journal article" date="2011" name="Stand. Genomic Sci.">
        <title>Complete genome sequence of the hyperthermophilic chemolithoautotroph Pyrolobus fumarii type strain (1A).</title>
        <authorList>
            <person name="Anderson I."/>
            <person name="Goker M."/>
            <person name="Nolan M."/>
            <person name="Lucas S."/>
            <person name="Hammon N."/>
            <person name="Deshpande S."/>
            <person name="Cheng J.F."/>
            <person name="Tapia R."/>
            <person name="Han C."/>
            <person name="Goodwin L."/>
            <person name="Pitluck S."/>
            <person name="Huntemann M."/>
            <person name="Liolios K."/>
            <person name="Ivanova N."/>
            <person name="Pagani I."/>
            <person name="Mavromatis K."/>
            <person name="Ovchinikova G."/>
            <person name="Pati A."/>
            <person name="Chen A."/>
            <person name="Palaniappan K."/>
            <person name="Land M."/>
            <person name="Hauser L."/>
            <person name="Brambilla E.M."/>
            <person name="Huber H."/>
            <person name="Yasawong M."/>
            <person name="Rohde M."/>
            <person name="Spring S."/>
            <person name="Abt B."/>
            <person name="Sikorski J."/>
            <person name="Wirth R."/>
            <person name="Detter J.C."/>
            <person name="Woyke T."/>
            <person name="Bristow J."/>
            <person name="Eisen J.A."/>
            <person name="Markowitz V."/>
            <person name="Hugenholtz P."/>
            <person name="Kyrpides N.C."/>
            <person name="Klenk H.P."/>
            <person name="Lapidus A."/>
        </authorList>
    </citation>
    <scope>NUCLEOTIDE SEQUENCE [LARGE SCALE GENOMIC DNA]</scope>
    <source>
        <strain evidence="3">DSM 11204 / 1A</strain>
    </source>
</reference>
<evidence type="ECO:0000259" key="1">
    <source>
        <dbReference type="Pfam" id="PF16795"/>
    </source>
</evidence>
<dbReference type="RefSeq" id="WP_014025873.1">
    <property type="nucleotide sequence ID" value="NC_015931.1"/>
</dbReference>
<sequence length="328" mass="37864">MRFEEYIRKTAPLSYRDYMRYWEGYHSIIESLGFERLPCNKWVLKLASKWLSWAASEGRISLEEEARARRLLALKRLACGRVIEGRRGEGWERCEDWGRVELDEKEWAQTLQQAVLWSGSRLKHLWLLPRFTSKRRIAAGLAVYDLKATIGRKRVNVIILPVDLEERLLRVVKEYSYESRREIKGTPATCLRKIHYELCLATASGEEELLCSFLHGRHRPVSVKHYMMYVAHSVRKTLEMKPGIEALLNGSTIEEAIEKILASRRASTGVDRAPVDNQHEPTTNVYDVEGEAVATPQAKQLDNINGQGYNVLLLAARLYLDLNPRITR</sequence>
<feature type="domain" description="Integrase SSV1 C-terminal" evidence="1">
    <location>
        <begin position="105"/>
        <end position="230"/>
    </location>
</feature>
<dbReference type="HOGENOM" id="CLU_846267_0_0_2"/>
<dbReference type="GO" id="GO:0015074">
    <property type="term" value="P:DNA integration"/>
    <property type="evidence" value="ECO:0007669"/>
    <property type="project" value="InterPro"/>
</dbReference>
<proteinExistence type="predicted"/>
<organism evidence="2 3">
    <name type="scientific">Pyrolobus fumarii (strain DSM 11204 / 1A)</name>
    <dbReference type="NCBI Taxonomy" id="694429"/>
    <lineage>
        <taxon>Archaea</taxon>
        <taxon>Thermoproteota</taxon>
        <taxon>Thermoprotei</taxon>
        <taxon>Desulfurococcales</taxon>
        <taxon>Pyrodictiaceae</taxon>
        <taxon>Pyrolobus</taxon>
    </lineage>
</organism>
<dbReference type="eggNOG" id="arCOG01244">
    <property type="taxonomic scope" value="Archaea"/>
</dbReference>
<dbReference type="EMBL" id="CP002838">
    <property type="protein sequence ID" value="AEM38196.1"/>
    <property type="molecule type" value="Genomic_DNA"/>
</dbReference>
<protein>
    <recommendedName>
        <fullName evidence="1">Integrase SSV1 C-terminal domain-containing protein</fullName>
    </recommendedName>
</protein>
<dbReference type="InterPro" id="IPR031857">
    <property type="entry name" value="Integrase_SSV1_C"/>
</dbReference>
<keyword evidence="3" id="KW-1185">Reference proteome</keyword>